<comment type="caution">
    <text evidence="2">The sequence shown here is derived from an EMBL/GenBank/DDBJ whole genome shotgun (WGS) entry which is preliminary data.</text>
</comment>
<reference evidence="2 3" key="1">
    <citation type="journal article" date="2019" name="Int. J. Syst. Evol. Microbiol.">
        <title>The Global Catalogue of Microorganisms (GCM) 10K type strain sequencing project: providing services to taxonomists for standard genome sequencing and annotation.</title>
        <authorList>
            <consortium name="The Broad Institute Genomics Platform"/>
            <consortium name="The Broad Institute Genome Sequencing Center for Infectious Disease"/>
            <person name="Wu L."/>
            <person name="Ma J."/>
        </authorList>
    </citation>
    <scope>NUCLEOTIDE SEQUENCE [LARGE SCALE GENOMIC DNA]</scope>
    <source>
        <strain evidence="2 3">JCM 4542</strain>
    </source>
</reference>
<dbReference type="Proteomes" id="UP001500886">
    <property type="component" value="Unassembled WGS sequence"/>
</dbReference>
<name>A0ABN3U3N5_9ACTN</name>
<feature type="compositionally biased region" description="Basic and acidic residues" evidence="1">
    <location>
        <begin position="91"/>
        <end position="104"/>
    </location>
</feature>
<evidence type="ECO:0000313" key="2">
    <source>
        <dbReference type="EMBL" id="GAA2723812.1"/>
    </source>
</evidence>
<feature type="region of interest" description="Disordered" evidence="1">
    <location>
        <begin position="34"/>
        <end position="104"/>
    </location>
</feature>
<sequence>MDNALVAAQRLVEGCQLLGQRGEMAFRHGCSRMHAGCPGTGRRARRPRDGKAAASGHIRPRLNGIRPAARTEVRTGARTGPPAGAGAAREAVNRLPDRSAARGE</sequence>
<evidence type="ECO:0000313" key="3">
    <source>
        <dbReference type="Proteomes" id="UP001500886"/>
    </source>
</evidence>
<keyword evidence="3" id="KW-1185">Reference proteome</keyword>
<organism evidence="2 3">
    <name type="scientific">Streptomyces luteosporeus</name>
    <dbReference type="NCBI Taxonomy" id="173856"/>
    <lineage>
        <taxon>Bacteria</taxon>
        <taxon>Bacillati</taxon>
        <taxon>Actinomycetota</taxon>
        <taxon>Actinomycetes</taxon>
        <taxon>Kitasatosporales</taxon>
        <taxon>Streptomycetaceae</taxon>
        <taxon>Streptomyces</taxon>
    </lineage>
</organism>
<proteinExistence type="predicted"/>
<feature type="compositionally biased region" description="Low complexity" evidence="1">
    <location>
        <begin position="76"/>
        <end position="89"/>
    </location>
</feature>
<dbReference type="EMBL" id="BAAASL010000024">
    <property type="protein sequence ID" value="GAA2723812.1"/>
    <property type="molecule type" value="Genomic_DNA"/>
</dbReference>
<protein>
    <submittedName>
        <fullName evidence="2">Uncharacterized protein</fullName>
    </submittedName>
</protein>
<evidence type="ECO:0000256" key="1">
    <source>
        <dbReference type="SAM" id="MobiDB-lite"/>
    </source>
</evidence>
<gene>
    <name evidence="2" type="ORF">GCM10010315_52020</name>
</gene>
<accession>A0ABN3U3N5</accession>